<dbReference type="AlphaFoldDB" id="A0A9N7UQ71"/>
<keyword evidence="3" id="KW-1185">Reference proteome</keyword>
<feature type="compositionally biased region" description="Basic residues" evidence="1">
    <location>
        <begin position="14"/>
        <end position="23"/>
    </location>
</feature>
<sequence length="71" mass="8115">MEGIGDGDPPVHHNLGRNRKRHKETQLKTLLEDLGLKQHYPKKLTLSEILQIDLKAITDEPAKSHSDLPWL</sequence>
<feature type="region of interest" description="Disordered" evidence="1">
    <location>
        <begin position="1"/>
        <end position="24"/>
    </location>
</feature>
<protein>
    <submittedName>
        <fullName evidence="2">Uncharacterized protein</fullName>
    </submittedName>
</protein>
<comment type="caution">
    <text evidence="2">The sequence shown here is derived from an EMBL/GenBank/DDBJ whole genome shotgun (WGS) entry which is preliminary data.</text>
</comment>
<evidence type="ECO:0000313" key="3">
    <source>
        <dbReference type="Proteomes" id="UP001153269"/>
    </source>
</evidence>
<evidence type="ECO:0000313" key="2">
    <source>
        <dbReference type="EMBL" id="CAB1434592.1"/>
    </source>
</evidence>
<name>A0A9N7UQ71_PLEPL</name>
<evidence type="ECO:0000256" key="1">
    <source>
        <dbReference type="SAM" id="MobiDB-lite"/>
    </source>
</evidence>
<gene>
    <name evidence="2" type="ORF">PLEPLA_LOCUS22634</name>
</gene>
<dbReference type="Proteomes" id="UP001153269">
    <property type="component" value="Unassembled WGS sequence"/>
</dbReference>
<dbReference type="EMBL" id="CADEAL010001674">
    <property type="protein sequence ID" value="CAB1434592.1"/>
    <property type="molecule type" value="Genomic_DNA"/>
</dbReference>
<accession>A0A9N7UQ71</accession>
<proteinExistence type="predicted"/>
<reference evidence="2" key="1">
    <citation type="submission" date="2020-03" db="EMBL/GenBank/DDBJ databases">
        <authorList>
            <person name="Weist P."/>
        </authorList>
    </citation>
    <scope>NUCLEOTIDE SEQUENCE</scope>
</reference>
<organism evidence="2 3">
    <name type="scientific">Pleuronectes platessa</name>
    <name type="common">European plaice</name>
    <dbReference type="NCBI Taxonomy" id="8262"/>
    <lineage>
        <taxon>Eukaryota</taxon>
        <taxon>Metazoa</taxon>
        <taxon>Chordata</taxon>
        <taxon>Craniata</taxon>
        <taxon>Vertebrata</taxon>
        <taxon>Euteleostomi</taxon>
        <taxon>Actinopterygii</taxon>
        <taxon>Neopterygii</taxon>
        <taxon>Teleostei</taxon>
        <taxon>Neoteleostei</taxon>
        <taxon>Acanthomorphata</taxon>
        <taxon>Carangaria</taxon>
        <taxon>Pleuronectiformes</taxon>
        <taxon>Pleuronectoidei</taxon>
        <taxon>Pleuronectidae</taxon>
        <taxon>Pleuronectes</taxon>
    </lineage>
</organism>